<dbReference type="RefSeq" id="WP_206663716.1">
    <property type="nucleotide sequence ID" value="NZ_QFGA01000001.1"/>
</dbReference>
<dbReference type="Proteomes" id="UP000298324">
    <property type="component" value="Unassembled WGS sequence"/>
</dbReference>
<dbReference type="AlphaFoldDB" id="A0A4Y7RFR4"/>
<evidence type="ECO:0000313" key="3">
    <source>
        <dbReference type="Proteomes" id="UP000298324"/>
    </source>
</evidence>
<proteinExistence type="predicted"/>
<dbReference type="EMBL" id="QFGA01000001">
    <property type="protein sequence ID" value="TEB07167.1"/>
    <property type="molecule type" value="Genomic_DNA"/>
</dbReference>
<dbReference type="CDD" id="cd00085">
    <property type="entry name" value="HNHc"/>
    <property type="match status" value="1"/>
</dbReference>
<keyword evidence="3" id="KW-1185">Reference proteome</keyword>
<gene>
    <name evidence="2" type="ORF">Psch_00710</name>
</gene>
<accession>A0A4Y7RFR4</accession>
<sequence>MKIKKYFTKWLLIEYNNAAIRENRNRQLKEDYLDNLPDDIIIPIVLMFYHTRDEIRVQIVLDEKGNTGFLDMSSERYGMLPQYKTDVNGKFIFETDEQIRKKFPYKNREWTQKVIKKPYRKQNVFRKLVLEAYDNQCAICGVKEPKILRAAHIVPVTKGGNDKIENGLCLCTNHEIAYDQGLIKITMNGDIEVYSESLNIPYQKILYPSDQKNYPSKKYLNMKYTNNY</sequence>
<organism evidence="2 3">
    <name type="scientific">Pelotomaculum schinkii</name>
    <dbReference type="NCBI Taxonomy" id="78350"/>
    <lineage>
        <taxon>Bacteria</taxon>
        <taxon>Bacillati</taxon>
        <taxon>Bacillota</taxon>
        <taxon>Clostridia</taxon>
        <taxon>Eubacteriales</taxon>
        <taxon>Desulfotomaculaceae</taxon>
        <taxon>Pelotomaculum</taxon>
    </lineage>
</organism>
<feature type="domain" description="HNH nuclease" evidence="1">
    <location>
        <begin position="137"/>
        <end position="185"/>
    </location>
</feature>
<reference evidence="2 3" key="1">
    <citation type="journal article" date="2018" name="Environ. Microbiol.">
        <title>Novel energy conservation strategies and behaviour of Pelotomaculum schinkii driving syntrophic propionate catabolism.</title>
        <authorList>
            <person name="Hidalgo-Ahumada C.A.P."/>
            <person name="Nobu M.K."/>
            <person name="Narihiro T."/>
            <person name="Tamaki H."/>
            <person name="Liu W.T."/>
            <person name="Kamagata Y."/>
            <person name="Stams A.J.M."/>
            <person name="Imachi H."/>
            <person name="Sousa D.Z."/>
        </authorList>
    </citation>
    <scope>NUCLEOTIDE SEQUENCE [LARGE SCALE GENOMIC DNA]</scope>
    <source>
        <strain evidence="2 3">HH</strain>
    </source>
</reference>
<comment type="caution">
    <text evidence="2">The sequence shown here is derived from an EMBL/GenBank/DDBJ whole genome shotgun (WGS) entry which is preliminary data.</text>
</comment>
<name>A0A4Y7RFR4_9FIRM</name>
<evidence type="ECO:0000313" key="2">
    <source>
        <dbReference type="EMBL" id="TEB07167.1"/>
    </source>
</evidence>
<dbReference type="Gene3D" id="1.10.30.50">
    <property type="match status" value="1"/>
</dbReference>
<dbReference type="Pfam" id="PF13391">
    <property type="entry name" value="HNH_2"/>
    <property type="match status" value="1"/>
</dbReference>
<protein>
    <recommendedName>
        <fullName evidence="1">HNH nuclease domain-containing protein</fullName>
    </recommendedName>
</protein>
<dbReference type="InterPro" id="IPR003615">
    <property type="entry name" value="HNH_nuc"/>
</dbReference>
<evidence type="ECO:0000259" key="1">
    <source>
        <dbReference type="Pfam" id="PF13391"/>
    </source>
</evidence>